<feature type="region of interest" description="Disordered" evidence="1">
    <location>
        <begin position="76"/>
        <end position="96"/>
    </location>
</feature>
<evidence type="ECO:0000256" key="1">
    <source>
        <dbReference type="SAM" id="MobiDB-lite"/>
    </source>
</evidence>
<reference evidence="2 3" key="1">
    <citation type="journal article" date="2024" name="Chem. Sci.">
        <title>Discovery of megapolipeptins by genome mining of a Burkholderiales bacteria collection.</title>
        <authorList>
            <person name="Paulo B.S."/>
            <person name="Recchia M.J.J."/>
            <person name="Lee S."/>
            <person name="Fergusson C.H."/>
            <person name="Romanowski S.B."/>
            <person name="Hernandez A."/>
            <person name="Krull N."/>
            <person name="Liu D.Y."/>
            <person name="Cavanagh H."/>
            <person name="Bos A."/>
            <person name="Gray C.A."/>
            <person name="Murphy B.T."/>
            <person name="Linington R.G."/>
            <person name="Eustaquio A.S."/>
        </authorList>
    </citation>
    <scope>NUCLEOTIDE SEQUENCE [LARGE SCALE GENOMIC DNA]</scope>
    <source>
        <strain evidence="2 3">RL17-350-BIC-A</strain>
    </source>
</reference>
<gene>
    <name evidence="2" type="ORF">PQR57_06985</name>
</gene>
<organism evidence="2 3">
    <name type="scientific">Paraburkholderia dipogonis</name>
    <dbReference type="NCBI Taxonomy" id="1211383"/>
    <lineage>
        <taxon>Bacteria</taxon>
        <taxon>Pseudomonadati</taxon>
        <taxon>Pseudomonadota</taxon>
        <taxon>Betaproteobacteria</taxon>
        <taxon>Burkholderiales</taxon>
        <taxon>Burkholderiaceae</taxon>
        <taxon>Paraburkholderia</taxon>
    </lineage>
</organism>
<dbReference type="Proteomes" id="UP001629230">
    <property type="component" value="Unassembled WGS sequence"/>
</dbReference>
<proteinExistence type="predicted"/>
<dbReference type="RefSeq" id="WP_408176255.1">
    <property type="nucleotide sequence ID" value="NZ_JAQQEZ010000004.1"/>
</dbReference>
<dbReference type="EMBL" id="JAQQEZ010000004">
    <property type="protein sequence ID" value="MFM0000754.1"/>
    <property type="molecule type" value="Genomic_DNA"/>
</dbReference>
<evidence type="ECO:0000313" key="3">
    <source>
        <dbReference type="Proteomes" id="UP001629230"/>
    </source>
</evidence>
<protein>
    <recommendedName>
        <fullName evidence="4">DUF1488 family protein</fullName>
    </recommendedName>
</protein>
<sequence>MKTSEANLEFSYDSRNRAEVARESGNIVDICATVFTNVGRDHRLFLEGKQSAAVQLELSFLFEQTQRPLRHCEIRKNRSATVDRKEKPPEGGFRAK</sequence>
<evidence type="ECO:0008006" key="4">
    <source>
        <dbReference type="Google" id="ProtNLM"/>
    </source>
</evidence>
<keyword evidence="3" id="KW-1185">Reference proteome</keyword>
<name>A0ABW9ALN1_9BURK</name>
<accession>A0ABW9ALN1</accession>
<feature type="compositionally biased region" description="Basic and acidic residues" evidence="1">
    <location>
        <begin position="76"/>
        <end position="89"/>
    </location>
</feature>
<comment type="caution">
    <text evidence="2">The sequence shown here is derived from an EMBL/GenBank/DDBJ whole genome shotgun (WGS) entry which is preliminary data.</text>
</comment>
<evidence type="ECO:0000313" key="2">
    <source>
        <dbReference type="EMBL" id="MFM0000754.1"/>
    </source>
</evidence>